<name>A0ABT4AZV2_9ACTN</name>
<dbReference type="EMBL" id="JAPNTZ010000006">
    <property type="protein sequence ID" value="MCY1139777.1"/>
    <property type="molecule type" value="Genomic_DNA"/>
</dbReference>
<evidence type="ECO:0000313" key="2">
    <source>
        <dbReference type="EMBL" id="MCY1139777.1"/>
    </source>
</evidence>
<dbReference type="Proteomes" id="UP001151002">
    <property type="component" value="Unassembled WGS sequence"/>
</dbReference>
<proteinExistence type="predicted"/>
<evidence type="ECO:0000256" key="1">
    <source>
        <dbReference type="SAM" id="Phobius"/>
    </source>
</evidence>
<organism evidence="2 3">
    <name type="scientific">Paractinoplanes pyxinae</name>
    <dbReference type="NCBI Taxonomy" id="2997416"/>
    <lineage>
        <taxon>Bacteria</taxon>
        <taxon>Bacillati</taxon>
        <taxon>Actinomycetota</taxon>
        <taxon>Actinomycetes</taxon>
        <taxon>Micromonosporales</taxon>
        <taxon>Micromonosporaceae</taxon>
        <taxon>Paractinoplanes</taxon>
    </lineage>
</organism>
<keyword evidence="1" id="KW-0472">Membrane</keyword>
<accession>A0ABT4AZV2</accession>
<evidence type="ECO:0000313" key="3">
    <source>
        <dbReference type="Proteomes" id="UP001151002"/>
    </source>
</evidence>
<comment type="caution">
    <text evidence="2">The sequence shown here is derived from an EMBL/GenBank/DDBJ whole genome shotgun (WGS) entry which is preliminary data.</text>
</comment>
<keyword evidence="1" id="KW-1133">Transmembrane helix</keyword>
<gene>
    <name evidence="2" type="ORF">OWR29_17385</name>
</gene>
<keyword evidence="1" id="KW-0812">Transmembrane</keyword>
<dbReference type="RefSeq" id="WP_267563935.1">
    <property type="nucleotide sequence ID" value="NZ_JAPNTZ010000006.1"/>
</dbReference>
<feature type="transmembrane region" description="Helical" evidence="1">
    <location>
        <begin position="25"/>
        <end position="49"/>
    </location>
</feature>
<protein>
    <submittedName>
        <fullName evidence="2">Uncharacterized protein</fullName>
    </submittedName>
</protein>
<feature type="transmembrane region" description="Helical" evidence="1">
    <location>
        <begin position="61"/>
        <end position="81"/>
    </location>
</feature>
<sequence length="83" mass="8676">MSTLVPLAAAAGTTPELPTDLMSTIAIAVAIMLLGFAFSWARSVLVAVWQMTRMLLSSLGVVVLLFLSLAALVGAVFVSMVNH</sequence>
<reference evidence="2" key="1">
    <citation type="submission" date="2022-11" db="EMBL/GenBank/DDBJ databases">
        <authorList>
            <person name="Somphong A."/>
            <person name="Phongsopitanun W."/>
        </authorList>
    </citation>
    <scope>NUCLEOTIDE SEQUENCE</scope>
    <source>
        <strain evidence="2">Pm04-4</strain>
    </source>
</reference>
<keyword evidence="3" id="KW-1185">Reference proteome</keyword>